<dbReference type="STRING" id="1069081.SAMN05660197_0226"/>
<evidence type="ECO:0000313" key="2">
    <source>
        <dbReference type="Proteomes" id="UP000192602"/>
    </source>
</evidence>
<dbReference type="PROSITE" id="PS00018">
    <property type="entry name" value="EF_HAND_1"/>
    <property type="match status" value="1"/>
</dbReference>
<dbReference type="EMBL" id="FWWZ01000001">
    <property type="protein sequence ID" value="SMC08474.1"/>
    <property type="molecule type" value="Genomic_DNA"/>
</dbReference>
<dbReference type="AlphaFoldDB" id="A0A1W1WQ89"/>
<accession>A0A1W1WQ89</accession>
<reference evidence="2" key="1">
    <citation type="submission" date="2017-04" db="EMBL/GenBank/DDBJ databases">
        <authorList>
            <person name="Varghese N."/>
            <person name="Submissions S."/>
        </authorList>
    </citation>
    <scope>NUCLEOTIDE SEQUENCE [LARGE SCALE GENOMIC DNA]</scope>
    <source>
        <strain evidence="2">DSM 16512</strain>
    </source>
</reference>
<gene>
    <name evidence="1" type="ORF">SAMN05660197_0226</name>
</gene>
<name>A0A1W1WQ89_9BACT</name>
<dbReference type="InterPro" id="IPR018247">
    <property type="entry name" value="EF_Hand_1_Ca_BS"/>
</dbReference>
<protein>
    <submittedName>
        <fullName evidence="1">Uncharacterized protein</fullName>
    </submittedName>
</protein>
<organism evidence="1 2">
    <name type="scientific">Nitratiruptor tergarcus DSM 16512</name>
    <dbReference type="NCBI Taxonomy" id="1069081"/>
    <lineage>
        <taxon>Bacteria</taxon>
        <taxon>Pseudomonadati</taxon>
        <taxon>Campylobacterota</taxon>
        <taxon>Epsilonproteobacteria</taxon>
        <taxon>Nautiliales</taxon>
        <taxon>Nitratiruptoraceae</taxon>
        <taxon>Nitratiruptor</taxon>
    </lineage>
</organism>
<evidence type="ECO:0000313" key="1">
    <source>
        <dbReference type="EMBL" id="SMC08474.1"/>
    </source>
</evidence>
<proteinExistence type="predicted"/>
<keyword evidence="2" id="KW-1185">Reference proteome</keyword>
<dbReference type="Proteomes" id="UP000192602">
    <property type="component" value="Unassembled WGS sequence"/>
</dbReference>
<sequence length="1103" mass="125223">MYVKLQFGNGKVVYLHLRQQASSLSSSSSSSSLMSSSSSSYSSLSSFSSISSSSVPSGSSSSTANPYLNKLLQYLVSKKFKIYGKFYIYDFNHDGTIDKSDWIFEASASDYYRLLGVKPSENNAFGWQKLSHIPADLDKNRDLQGYFSYIAFNEDSDQRFSWIYVTKDGAVYKLMGATSQNTFYYLDIDGNNIPDELLGIRVKKEGKNLIIYCDGSYPACMSGSMNIESLLPGVNIDDFINNPPSTTLNVEHEIESFSLQKADGSIELALDKSEKIDDTHYKIFASLDNSAINKPLFVGENFIGMIESIDERGAYCIATLKDPQKLEDVIKELSFKVKSRETNFQRTLRSGILKSKYDAYNKDPLRYTIYYKGGVTRDGGVSRPVMRIEIPKGYKIPLSLKDIECHFDVSRCELTRRNISLSGEKEAKVPLDFFISFPDERQVYLEFSTQGSFIDIGLAFFTQGDLGWSGLRYIEYTQDMYFDAHLEFSIKGDLTKIALGDDLHFEKDISLGEFRIPIPLDQAGGGKLARLEIGVVPTITVGIEGKIDGQIVYKYDFGREGYAKLRYDSFNGINIDGNCSERSQEVTQSNLNVSLSATGKAYLFPNVSFIPYVKLVSDIARLKIGILQSGITLDNVMVGKISKEFIAQPLDDENAFATEAQLTSNIYGLVRGKLDLETDIKGKKINDIYETDYINIYKTTKYSLLDWHSKLLLPPQLRTKGQNNTQYAVEFFNKNTDLQDYIKYCYNTGSSVEETEDISIEDIQNCPQVWKRGDSPLYLPKNTALKVRAFLRNADISSGKWTWGSSVSMQQVFFLFDVEKPQFSPASTTFEDSITITLTQSQGATIYYRIGESGDFIRYTGPFTLHESSKVYAYALLYKEGTYYKSKTVIQQYEKASGNTQCLPFNGQCLPLGEEVTRWEGFPAPEYCSLHAPDDCDFGENRSSLCTKVQHREDGVDITCQYNPPYDQHGNEQPCSAYKLYSEQLRKNGKPIGYWKWFKHKCGEEYIVQISQHYFDEKMVEVLYCEEQFPEYEWKADYLFQDNKFIQHGITIQKFCPSGKISVYTSYYEGNRQGYEIYFNEDGSILSCSFWSGQLHEICTPGF</sequence>